<feature type="compositionally biased region" description="Basic residues" evidence="5">
    <location>
        <begin position="313"/>
        <end position="327"/>
    </location>
</feature>
<evidence type="ECO:0000256" key="3">
    <source>
        <dbReference type="ARBA" id="ARBA00022806"/>
    </source>
</evidence>
<dbReference type="SMART" id="SM00487">
    <property type="entry name" value="DEXDc"/>
    <property type="match status" value="1"/>
</dbReference>
<feature type="region of interest" description="Disordered" evidence="5">
    <location>
        <begin position="154"/>
        <end position="182"/>
    </location>
</feature>
<dbReference type="GO" id="GO:0006281">
    <property type="term" value="P:DNA repair"/>
    <property type="evidence" value="ECO:0007669"/>
    <property type="project" value="TreeGrafter"/>
</dbReference>
<dbReference type="SUPFAM" id="SSF52540">
    <property type="entry name" value="P-loop containing nucleoside triphosphate hydrolases"/>
    <property type="match status" value="1"/>
</dbReference>
<evidence type="ECO:0000256" key="5">
    <source>
        <dbReference type="SAM" id="MobiDB-lite"/>
    </source>
</evidence>
<dbReference type="EMBL" id="BLKC01000007">
    <property type="protein sequence ID" value="GFF25586.1"/>
    <property type="molecule type" value="Genomic_DNA"/>
</dbReference>
<dbReference type="InterPro" id="IPR014001">
    <property type="entry name" value="Helicase_ATP-bd"/>
</dbReference>
<comment type="caution">
    <text evidence="7">The sequence shown here is derived from an EMBL/GenBank/DDBJ whole genome shotgun (WGS) entry which is preliminary data.</text>
</comment>
<name>A0A8H3RIA9_9EURO</name>
<dbReference type="InterPro" id="IPR038718">
    <property type="entry name" value="SNF2-like_sf"/>
</dbReference>
<evidence type="ECO:0000256" key="4">
    <source>
        <dbReference type="ARBA" id="ARBA00022840"/>
    </source>
</evidence>
<reference evidence="7 8" key="1">
    <citation type="submission" date="2020-01" db="EMBL/GenBank/DDBJ databases">
        <title>Draft genome sequence of Aspergillus udagawae IFM 46972.</title>
        <authorList>
            <person name="Takahashi H."/>
            <person name="Yaguchi T."/>
        </authorList>
    </citation>
    <scope>NUCLEOTIDE SEQUENCE [LARGE SCALE GENOMIC DNA]</scope>
    <source>
        <strain evidence="7 8">IFM 46972</strain>
    </source>
</reference>
<protein>
    <submittedName>
        <fullName evidence="7">DNA repair protein RAD5</fullName>
    </submittedName>
</protein>
<dbReference type="Pfam" id="PF00176">
    <property type="entry name" value="SNF2-rel_dom"/>
    <property type="match status" value="1"/>
</dbReference>
<keyword evidence="3" id="KW-0347">Helicase</keyword>
<gene>
    <name evidence="7" type="ORF">IFM46972_01463</name>
</gene>
<dbReference type="GO" id="GO:0005634">
    <property type="term" value="C:nucleus"/>
    <property type="evidence" value="ECO:0007669"/>
    <property type="project" value="TreeGrafter"/>
</dbReference>
<evidence type="ECO:0000256" key="1">
    <source>
        <dbReference type="ARBA" id="ARBA00022741"/>
    </source>
</evidence>
<feature type="compositionally biased region" description="Basic and acidic residues" evidence="5">
    <location>
        <begin position="336"/>
        <end position="347"/>
    </location>
</feature>
<dbReference type="GO" id="GO:0008094">
    <property type="term" value="F:ATP-dependent activity, acting on DNA"/>
    <property type="evidence" value="ECO:0007669"/>
    <property type="project" value="TreeGrafter"/>
</dbReference>
<dbReference type="PANTHER" id="PTHR45626:SF17">
    <property type="entry name" value="HELICASE-LIKE TRANSCRIPTION FACTOR"/>
    <property type="match status" value="1"/>
</dbReference>
<dbReference type="Proteomes" id="UP000465221">
    <property type="component" value="Unassembled WGS sequence"/>
</dbReference>
<dbReference type="AlphaFoldDB" id="A0A8H3RIA9"/>
<evidence type="ECO:0000313" key="8">
    <source>
        <dbReference type="Proteomes" id="UP000465221"/>
    </source>
</evidence>
<dbReference type="GO" id="GO:0005524">
    <property type="term" value="F:ATP binding"/>
    <property type="evidence" value="ECO:0007669"/>
    <property type="project" value="UniProtKB-KW"/>
</dbReference>
<feature type="region of interest" description="Disordered" evidence="5">
    <location>
        <begin position="55"/>
        <end position="82"/>
    </location>
</feature>
<dbReference type="GO" id="GO:0016787">
    <property type="term" value="F:hydrolase activity"/>
    <property type="evidence" value="ECO:0007669"/>
    <property type="project" value="UniProtKB-KW"/>
</dbReference>
<dbReference type="InterPro" id="IPR000330">
    <property type="entry name" value="SNF2_N"/>
</dbReference>
<evidence type="ECO:0000259" key="6">
    <source>
        <dbReference type="PROSITE" id="PS51192"/>
    </source>
</evidence>
<accession>A0A8H3RIA9</accession>
<evidence type="ECO:0000256" key="2">
    <source>
        <dbReference type="ARBA" id="ARBA00022801"/>
    </source>
</evidence>
<dbReference type="PANTHER" id="PTHR45626">
    <property type="entry name" value="TRANSCRIPTION TERMINATION FACTOR 2-RELATED"/>
    <property type="match status" value="1"/>
</dbReference>
<dbReference type="PROSITE" id="PS51192">
    <property type="entry name" value="HELICASE_ATP_BIND_1"/>
    <property type="match status" value="1"/>
</dbReference>
<organism evidence="7 8">
    <name type="scientific">Aspergillus udagawae</name>
    <dbReference type="NCBI Taxonomy" id="91492"/>
    <lineage>
        <taxon>Eukaryota</taxon>
        <taxon>Fungi</taxon>
        <taxon>Dikarya</taxon>
        <taxon>Ascomycota</taxon>
        <taxon>Pezizomycotina</taxon>
        <taxon>Eurotiomycetes</taxon>
        <taxon>Eurotiomycetidae</taxon>
        <taxon>Eurotiales</taxon>
        <taxon>Aspergillaceae</taxon>
        <taxon>Aspergillus</taxon>
        <taxon>Aspergillus subgen. Fumigati</taxon>
    </lineage>
</organism>
<evidence type="ECO:0000313" key="7">
    <source>
        <dbReference type="EMBL" id="GFF25586.1"/>
    </source>
</evidence>
<feature type="domain" description="Helicase ATP-binding" evidence="6">
    <location>
        <begin position="445"/>
        <end position="640"/>
    </location>
</feature>
<dbReference type="InterPro" id="IPR050628">
    <property type="entry name" value="SNF2_RAD54_helicase_TF"/>
</dbReference>
<dbReference type="GO" id="GO:0004386">
    <property type="term" value="F:helicase activity"/>
    <property type="evidence" value="ECO:0007669"/>
    <property type="project" value="UniProtKB-KW"/>
</dbReference>
<keyword evidence="2" id="KW-0378">Hydrolase</keyword>
<sequence length="655" mass="72583">MDLDPPQSSDNMLPEPEPAELDIDLSQLEDIDARRQQTASKALYARSVLALRNNVPTTSLPNDTAAPPSVPAPSINRTAPAPFDNQLFVSQPADNTLGDDKIGQLQQFVASQIGNVSESNCLAAIPQEQEQVSTETLSGATAVENLMNLDEPQPVVASSSESSGAPDAPAVTGIQGSVDENVASEWPEVQDEDSTGFDIIQSWYNTLENPSLEETVQYEKAKQQESRRLERIASRKALEQRQAEQAPETFPDFSEDELLDSSVGPLPGDTDKRSDMASANRPSKGPRKQKNRVSAAERRRSMQLGLDIALGHVSRKKGPRKKRSRKRKSDDSDEDVPARGDGSKKNLFEPEFNLNAFLNPDVIADAQANAGLPAIPISNSKNKKSALAELVASIPSADQEQAKSDRQSILDATTKFRNKARSDGKGGWRIKGMKTSLFHHQRDRENSTSPPYGGFLCDVMGYGKTIQALANIVDGRCVDPDDPVKTTLIVVPPHLVGHWECQIVKHCEKDAVGDVLIYCAQSRMRCVDVIQSLQKFSVIITTYDEVRRSYPQLKRRGEVLDEKKIVEMWEELYAKEIGPLHQIKFLRIILDEGHSIKNHLASTSIAVRALTGHHKWILSGTPVPNFITEFYAHFDFLEYPDTNDYSQFVKRYCEV</sequence>
<dbReference type="Gene3D" id="3.40.50.10810">
    <property type="entry name" value="Tandem AAA-ATPase domain"/>
    <property type="match status" value="1"/>
</dbReference>
<proteinExistence type="predicted"/>
<dbReference type="CDD" id="cd18008">
    <property type="entry name" value="DEXDc_SHPRH-like"/>
    <property type="match status" value="1"/>
</dbReference>
<keyword evidence="1" id="KW-0547">Nucleotide-binding</keyword>
<feature type="region of interest" description="Disordered" evidence="5">
    <location>
        <begin position="234"/>
        <end position="347"/>
    </location>
</feature>
<keyword evidence="4" id="KW-0067">ATP-binding</keyword>
<dbReference type="InterPro" id="IPR027417">
    <property type="entry name" value="P-loop_NTPase"/>
</dbReference>